<evidence type="ECO:0000313" key="2">
    <source>
        <dbReference type="EMBL" id="MCL6285390.1"/>
    </source>
</evidence>
<keyword evidence="3" id="KW-1185">Reference proteome</keyword>
<comment type="caution">
    <text evidence="2">The sequence shown here is derived from an EMBL/GenBank/DDBJ whole genome shotgun (WGS) entry which is preliminary data.</text>
</comment>
<dbReference type="RefSeq" id="WP_249712131.1">
    <property type="nucleotide sequence ID" value="NZ_JAMFMB010000027.1"/>
</dbReference>
<sequence>MRRACAALGAIVMMSPASAQTRITPEAFLDAATGKTLSFYEIETGELVGVEQFLNRSLSVWKEPGQPCVYGKITTPEGRICFEYDNRPERPPVCWWPFARGDRFMVRLDVFLNAEIQEVRSITNEGIACPNAPTS</sequence>
<protein>
    <submittedName>
        <fullName evidence="2">Uncharacterized protein</fullName>
    </submittedName>
</protein>
<feature type="signal peptide" evidence="1">
    <location>
        <begin position="1"/>
        <end position="19"/>
    </location>
</feature>
<proteinExistence type="predicted"/>
<keyword evidence="1" id="KW-0732">Signal</keyword>
<reference evidence="2" key="1">
    <citation type="submission" date="2022-05" db="EMBL/GenBank/DDBJ databases">
        <authorList>
            <person name="Park J.-S."/>
        </authorList>
    </citation>
    <scope>NUCLEOTIDE SEQUENCE</scope>
    <source>
        <strain evidence="2">2012CJ41-6</strain>
    </source>
</reference>
<name>A0ABT0Q6F1_9RHOB</name>
<gene>
    <name evidence="2" type="ORF">M3P21_17820</name>
</gene>
<evidence type="ECO:0000313" key="3">
    <source>
        <dbReference type="Proteomes" id="UP001203880"/>
    </source>
</evidence>
<feature type="chain" id="PRO_5046034423" evidence="1">
    <location>
        <begin position="20"/>
        <end position="135"/>
    </location>
</feature>
<dbReference type="EMBL" id="JAMFMB010000027">
    <property type="protein sequence ID" value="MCL6285390.1"/>
    <property type="molecule type" value="Genomic_DNA"/>
</dbReference>
<organism evidence="2 3">
    <name type="scientific">Ruegeria spongiae</name>
    <dbReference type="NCBI Taxonomy" id="2942209"/>
    <lineage>
        <taxon>Bacteria</taxon>
        <taxon>Pseudomonadati</taxon>
        <taxon>Pseudomonadota</taxon>
        <taxon>Alphaproteobacteria</taxon>
        <taxon>Rhodobacterales</taxon>
        <taxon>Roseobacteraceae</taxon>
        <taxon>Ruegeria</taxon>
    </lineage>
</organism>
<accession>A0ABT0Q6F1</accession>
<evidence type="ECO:0000256" key="1">
    <source>
        <dbReference type="SAM" id="SignalP"/>
    </source>
</evidence>
<dbReference type="Proteomes" id="UP001203880">
    <property type="component" value="Unassembled WGS sequence"/>
</dbReference>